<dbReference type="GO" id="GO:0006644">
    <property type="term" value="P:phospholipid metabolic process"/>
    <property type="evidence" value="ECO:0007669"/>
    <property type="project" value="InterPro"/>
</dbReference>
<dbReference type="EMBL" id="CP031388">
    <property type="protein sequence ID" value="QPH06417.1"/>
    <property type="molecule type" value="Genomic_DNA"/>
</dbReference>
<evidence type="ECO:0000256" key="1">
    <source>
        <dbReference type="SAM" id="SignalP"/>
    </source>
</evidence>
<evidence type="ECO:0008006" key="4">
    <source>
        <dbReference type="Google" id="ProtNLM"/>
    </source>
</evidence>
<gene>
    <name evidence="2" type="ORF">C2857_004878</name>
</gene>
<protein>
    <recommendedName>
        <fullName evidence="4">Secretory phospholipase A2</fullName>
    </recommendedName>
</protein>
<dbReference type="GO" id="GO:0050482">
    <property type="term" value="P:arachidonate secretion"/>
    <property type="evidence" value="ECO:0007669"/>
    <property type="project" value="InterPro"/>
</dbReference>
<evidence type="ECO:0000313" key="2">
    <source>
        <dbReference type="EMBL" id="QPH06417.1"/>
    </source>
</evidence>
<proteinExistence type="predicted"/>
<evidence type="ECO:0000313" key="3">
    <source>
        <dbReference type="Proteomes" id="UP000594364"/>
    </source>
</evidence>
<dbReference type="AlphaFoldDB" id="A0A7S9KV74"/>
<dbReference type="SUPFAM" id="SSF48619">
    <property type="entry name" value="Phospholipase A2, PLA2"/>
    <property type="match status" value="1"/>
</dbReference>
<dbReference type="Pfam" id="PF09056">
    <property type="entry name" value="Phospholip_A2_3"/>
    <property type="match status" value="1"/>
</dbReference>
<name>A0A7S9KV74_EPIFF</name>
<accession>A0A7S9KV74</accession>
<reference evidence="2 3" key="1">
    <citation type="journal article" date="2018" name="PLoS Genet.">
        <title>Repeat elements organise 3D genome structure and mediate transcription in the filamentous fungus Epichloe festucae.</title>
        <authorList>
            <person name="Winter D.J."/>
            <person name="Ganley A.R.D."/>
            <person name="Young C.A."/>
            <person name="Liachko I."/>
            <person name="Schardl C.L."/>
            <person name="Dupont P.Y."/>
            <person name="Berry D."/>
            <person name="Ram A."/>
            <person name="Scott B."/>
            <person name="Cox M.P."/>
        </authorList>
    </citation>
    <scope>NUCLEOTIDE SEQUENCE [LARGE SCALE GENOMIC DNA]</scope>
    <source>
        <strain evidence="2 3">Fl1</strain>
    </source>
</reference>
<feature type="chain" id="PRO_5034426966" description="Secretory phospholipase A2" evidence="1">
    <location>
        <begin position="23"/>
        <end position="191"/>
    </location>
</feature>
<dbReference type="GO" id="GO:0004623">
    <property type="term" value="F:phospholipase A2 activity"/>
    <property type="evidence" value="ECO:0007669"/>
    <property type="project" value="InterPro"/>
</dbReference>
<keyword evidence="3" id="KW-1185">Reference proteome</keyword>
<keyword evidence="1" id="KW-0732">Signal</keyword>
<organism evidence="2 3">
    <name type="scientific">Epichloe festucae (strain Fl1)</name>
    <dbReference type="NCBI Taxonomy" id="877507"/>
    <lineage>
        <taxon>Eukaryota</taxon>
        <taxon>Fungi</taxon>
        <taxon>Dikarya</taxon>
        <taxon>Ascomycota</taxon>
        <taxon>Pezizomycotina</taxon>
        <taxon>Sordariomycetes</taxon>
        <taxon>Hypocreomycetidae</taxon>
        <taxon>Hypocreales</taxon>
        <taxon>Clavicipitaceae</taxon>
        <taxon>Epichloe</taxon>
    </lineage>
</organism>
<dbReference type="InterPro" id="IPR036444">
    <property type="entry name" value="PLipase_A2_dom_sf"/>
</dbReference>
<dbReference type="InterPro" id="IPR015141">
    <property type="entry name" value="PLipase_A2_prok/fun"/>
</dbReference>
<dbReference type="OrthoDB" id="5120271at2759"/>
<dbReference type="Gene3D" id="1.20.90.10">
    <property type="entry name" value="Phospholipase A2 domain"/>
    <property type="match status" value="1"/>
</dbReference>
<sequence>MKVSASLAALSALSALAGVVAAAPIHTPSEAMTDVFVFKMPLAQFIVQRDAREPSDLDWTSDGCTGSPDHPFGYHFRQSCQRHDFAYRNYKLQGRWNHTLREKVDHRFHKDLYLVCEGVKKSKSELICQALADFYYLGARIFGRHAVQKRSSSTGTATSALYEEYAEAEEIYYRLVREEQGQGRGLPSSPT</sequence>
<dbReference type="Proteomes" id="UP000594364">
    <property type="component" value="Chromosome 4"/>
</dbReference>
<feature type="signal peptide" evidence="1">
    <location>
        <begin position="1"/>
        <end position="22"/>
    </location>
</feature>